<protein>
    <submittedName>
        <fullName evidence="2">Uncharacterized protein</fullName>
    </submittedName>
</protein>
<dbReference type="RefSeq" id="WP_253795345.1">
    <property type="nucleotide sequence ID" value="NZ_BAAAUB010000100.1"/>
</dbReference>
<feature type="transmembrane region" description="Helical" evidence="1">
    <location>
        <begin position="45"/>
        <end position="67"/>
    </location>
</feature>
<gene>
    <name evidence="2" type="ORF">FHR36_001706</name>
</gene>
<comment type="caution">
    <text evidence="2">The sequence shown here is derived from an EMBL/GenBank/DDBJ whole genome shotgun (WGS) entry which is preliminary data.</text>
</comment>
<keyword evidence="3" id="KW-1185">Reference proteome</keyword>
<dbReference type="EMBL" id="JAMZDX010000002">
    <property type="protein sequence ID" value="MCP2308582.1"/>
    <property type="molecule type" value="Genomic_DNA"/>
</dbReference>
<keyword evidence="1" id="KW-0472">Membrane</keyword>
<dbReference type="Proteomes" id="UP001206483">
    <property type="component" value="Unassembled WGS sequence"/>
</dbReference>
<evidence type="ECO:0000313" key="3">
    <source>
        <dbReference type="Proteomes" id="UP001206483"/>
    </source>
</evidence>
<accession>A0ABT1ITW7</accession>
<evidence type="ECO:0000256" key="1">
    <source>
        <dbReference type="SAM" id="Phobius"/>
    </source>
</evidence>
<name>A0ABT1ITW7_9ACTN</name>
<keyword evidence="1" id="KW-1133">Transmembrane helix</keyword>
<reference evidence="2 3" key="1">
    <citation type="submission" date="2022-06" db="EMBL/GenBank/DDBJ databases">
        <title>Sequencing the genomes of 1000 actinobacteria strains.</title>
        <authorList>
            <person name="Klenk H.-P."/>
        </authorList>
    </citation>
    <scope>NUCLEOTIDE SEQUENCE [LARGE SCALE GENOMIC DNA]</scope>
    <source>
        <strain evidence="2 3">DSM 41656</strain>
    </source>
</reference>
<evidence type="ECO:0000313" key="2">
    <source>
        <dbReference type="EMBL" id="MCP2308582.1"/>
    </source>
</evidence>
<keyword evidence="1" id="KW-0812">Transmembrane</keyword>
<proteinExistence type="predicted"/>
<organism evidence="2 3">
    <name type="scientific">Kitasatospora paracochleata</name>
    <dbReference type="NCBI Taxonomy" id="58354"/>
    <lineage>
        <taxon>Bacteria</taxon>
        <taxon>Bacillati</taxon>
        <taxon>Actinomycetota</taxon>
        <taxon>Actinomycetes</taxon>
        <taxon>Kitasatosporales</taxon>
        <taxon>Streptomycetaceae</taxon>
        <taxon>Kitasatospora</taxon>
    </lineage>
</organism>
<sequence length="87" mass="9083">MTRIKLLLAALLLPLLYPVHLGLPVLRYRLGRLKAARLAGDRGAISIELALAVIVVVGIAGAVLVLVKTLAGNVEKKIPSDVPAAGQ</sequence>